<keyword evidence="1" id="KW-1133">Transmembrane helix</keyword>
<sequence>MDKAKDNFKLGSSPDLTPMVDGADVHTAQSRSHSVLLITIATLALLAAFIATALLIFPKQLQRTYQAEKEPALQCGDEMVPIISLVNATGDPCTDLYRYVCSNAEEPDSSYLPPAFRTALAWELVRDAVSETRRAGGATERASLLRHEFWNWLRLNEGERVADFVHALVKAGNVSTSMTASQIRHLLTEMSLRYALAPFVSSKGSATRLKLERSPLCLGVGNHTVTLAVRAFNDDLNASVEVDDIFKVDKALKTFGERAGGARSVPQDIDKVPFRHLGQSDWQDVQNDPTLPMQLDKTHLSQTDSQRLDELVRLIVNAAKQPAALAYVITCAAINGVEALQPETAAPSSRLYRTTCEFFGICELDDIVKLESMRSTAADKRIRNMFSEVREEVSSAALNLSSLFGGSNVTTIVEQLNSVTLLLPSDIAGLDVPLPDMSFRLSAATAAYLLTYAGSMCQWPYEYRFYDERGLATHDVHVILGIQQLAVLLGPYLVAWLGSRSPPVLRPKATVTLCLMATALACEIKRTGLCWETCVVVGLGPSVAASWLDIKDHVLVVRHLQDGNDVTLYRTRLPRVQMYATMLAWAATGLLVDVYGWGIEWVYSLASALYATAVLVVLLGVDDGNDMQPLKLQGVATARDARLVPELVLRRVSLLLEDTETLSTHAAQFLLEAVAVLNRAVFEMTGPYPCGRMVSSLALIFLFRQCTEAIAWSFAIVAQLSGASTSVMAACGTSVCMSAFASAYRYTAPLRPEFCAGHAFLSFGTTMATAGDFTPPWHRSALAGEKASLFSAATRARQG</sequence>
<reference evidence="2" key="1">
    <citation type="journal article" date="2020" name="Cell">
        <title>Large-Scale Comparative Analyses of Tick Genomes Elucidate Their Genetic Diversity and Vector Capacities.</title>
        <authorList>
            <consortium name="Tick Genome and Microbiome Consortium (TIGMIC)"/>
            <person name="Jia N."/>
            <person name="Wang J."/>
            <person name="Shi W."/>
            <person name="Du L."/>
            <person name="Sun Y."/>
            <person name="Zhan W."/>
            <person name="Jiang J.F."/>
            <person name="Wang Q."/>
            <person name="Zhang B."/>
            <person name="Ji P."/>
            <person name="Bell-Sakyi L."/>
            <person name="Cui X.M."/>
            <person name="Yuan T.T."/>
            <person name="Jiang B.G."/>
            <person name="Yang W.F."/>
            <person name="Lam T.T."/>
            <person name="Chang Q.C."/>
            <person name="Ding S.J."/>
            <person name="Wang X.J."/>
            <person name="Zhu J.G."/>
            <person name="Ruan X.D."/>
            <person name="Zhao L."/>
            <person name="Wei J.T."/>
            <person name="Ye R.Z."/>
            <person name="Que T.C."/>
            <person name="Du C.H."/>
            <person name="Zhou Y.H."/>
            <person name="Cheng J.X."/>
            <person name="Dai P.F."/>
            <person name="Guo W.B."/>
            <person name="Han X.H."/>
            <person name="Huang E.J."/>
            <person name="Li L.F."/>
            <person name="Wei W."/>
            <person name="Gao Y.C."/>
            <person name="Liu J.Z."/>
            <person name="Shao H.Z."/>
            <person name="Wang X."/>
            <person name="Wang C.C."/>
            <person name="Yang T.C."/>
            <person name="Huo Q.B."/>
            <person name="Li W."/>
            <person name="Chen H.Y."/>
            <person name="Chen S.E."/>
            <person name="Zhou L.G."/>
            <person name="Ni X.B."/>
            <person name="Tian J.H."/>
            <person name="Sheng Y."/>
            <person name="Liu T."/>
            <person name="Pan Y.S."/>
            <person name="Xia L.Y."/>
            <person name="Li J."/>
            <person name="Zhao F."/>
            <person name="Cao W.C."/>
        </authorList>
    </citation>
    <scope>NUCLEOTIDE SEQUENCE</scope>
    <source>
        <strain evidence="2">Rsan-2018</strain>
    </source>
</reference>
<keyword evidence="1" id="KW-0472">Membrane</keyword>
<dbReference type="AlphaFoldDB" id="A0A9D4Q179"/>
<comment type="caution">
    <text evidence="2">The sequence shown here is derived from an EMBL/GenBank/DDBJ whole genome shotgun (WGS) entry which is preliminary data.</text>
</comment>
<keyword evidence="3" id="KW-1185">Reference proteome</keyword>
<feature type="transmembrane region" description="Helical" evidence="1">
    <location>
        <begin position="35"/>
        <end position="57"/>
    </location>
</feature>
<protein>
    <submittedName>
        <fullName evidence="2">Uncharacterized protein</fullName>
    </submittedName>
</protein>
<proteinExistence type="predicted"/>
<reference evidence="2" key="2">
    <citation type="submission" date="2021-09" db="EMBL/GenBank/DDBJ databases">
        <authorList>
            <person name="Jia N."/>
            <person name="Wang J."/>
            <person name="Shi W."/>
            <person name="Du L."/>
            <person name="Sun Y."/>
            <person name="Zhan W."/>
            <person name="Jiang J."/>
            <person name="Wang Q."/>
            <person name="Zhang B."/>
            <person name="Ji P."/>
            <person name="Sakyi L.B."/>
            <person name="Cui X."/>
            <person name="Yuan T."/>
            <person name="Jiang B."/>
            <person name="Yang W."/>
            <person name="Lam T.T.-Y."/>
            <person name="Chang Q."/>
            <person name="Ding S."/>
            <person name="Wang X."/>
            <person name="Zhu J."/>
            <person name="Ruan X."/>
            <person name="Zhao L."/>
            <person name="Wei J."/>
            <person name="Que T."/>
            <person name="Du C."/>
            <person name="Cheng J."/>
            <person name="Dai P."/>
            <person name="Han X."/>
            <person name="Huang E."/>
            <person name="Gao Y."/>
            <person name="Liu J."/>
            <person name="Shao H."/>
            <person name="Ye R."/>
            <person name="Li L."/>
            <person name="Wei W."/>
            <person name="Wang X."/>
            <person name="Wang C."/>
            <person name="Huo Q."/>
            <person name="Li W."/>
            <person name="Guo W."/>
            <person name="Chen H."/>
            <person name="Chen S."/>
            <person name="Zhou L."/>
            <person name="Zhou L."/>
            <person name="Ni X."/>
            <person name="Tian J."/>
            <person name="Zhou Y."/>
            <person name="Sheng Y."/>
            <person name="Liu T."/>
            <person name="Pan Y."/>
            <person name="Xia L."/>
            <person name="Li J."/>
            <person name="Zhao F."/>
            <person name="Cao W."/>
        </authorList>
    </citation>
    <scope>NUCLEOTIDE SEQUENCE</scope>
    <source>
        <strain evidence="2">Rsan-2018</strain>
        <tissue evidence="2">Larvae</tissue>
    </source>
</reference>
<keyword evidence="1" id="KW-0812">Transmembrane</keyword>
<accession>A0A9D4Q179</accession>
<dbReference type="EMBL" id="JABSTV010001249">
    <property type="protein sequence ID" value="KAH7962618.1"/>
    <property type="molecule type" value="Genomic_DNA"/>
</dbReference>
<gene>
    <name evidence="2" type="ORF">HPB52_017194</name>
</gene>
<dbReference type="Proteomes" id="UP000821837">
    <property type="component" value="Chromosome 3"/>
</dbReference>
<evidence type="ECO:0000256" key="1">
    <source>
        <dbReference type="SAM" id="Phobius"/>
    </source>
</evidence>
<evidence type="ECO:0000313" key="3">
    <source>
        <dbReference type="Proteomes" id="UP000821837"/>
    </source>
</evidence>
<evidence type="ECO:0000313" key="2">
    <source>
        <dbReference type="EMBL" id="KAH7962618.1"/>
    </source>
</evidence>
<organism evidence="2 3">
    <name type="scientific">Rhipicephalus sanguineus</name>
    <name type="common">Brown dog tick</name>
    <name type="synonym">Ixodes sanguineus</name>
    <dbReference type="NCBI Taxonomy" id="34632"/>
    <lineage>
        <taxon>Eukaryota</taxon>
        <taxon>Metazoa</taxon>
        <taxon>Ecdysozoa</taxon>
        <taxon>Arthropoda</taxon>
        <taxon>Chelicerata</taxon>
        <taxon>Arachnida</taxon>
        <taxon>Acari</taxon>
        <taxon>Parasitiformes</taxon>
        <taxon>Ixodida</taxon>
        <taxon>Ixodoidea</taxon>
        <taxon>Ixodidae</taxon>
        <taxon>Rhipicephalinae</taxon>
        <taxon>Rhipicephalus</taxon>
        <taxon>Rhipicephalus</taxon>
    </lineage>
</organism>
<name>A0A9D4Q179_RHISA</name>